<dbReference type="InterPro" id="IPR036390">
    <property type="entry name" value="WH_DNA-bd_sf"/>
</dbReference>
<dbReference type="InterPro" id="IPR036388">
    <property type="entry name" value="WH-like_DNA-bd_sf"/>
</dbReference>
<dbReference type="InterPro" id="IPR029063">
    <property type="entry name" value="SAM-dependent_MTases_sf"/>
</dbReference>
<organism evidence="5">
    <name type="scientific">Talaromyces stipitatus</name>
    <dbReference type="NCBI Taxonomy" id="28564"/>
    <lineage>
        <taxon>Eukaryota</taxon>
        <taxon>Fungi</taxon>
        <taxon>Dikarya</taxon>
        <taxon>Ascomycota</taxon>
        <taxon>Pezizomycotina</taxon>
        <taxon>Eurotiomycetes</taxon>
        <taxon>Eurotiomycetidae</taxon>
        <taxon>Eurotiales</taxon>
        <taxon>Trichocomaceae</taxon>
        <taxon>Talaromyces</taxon>
        <taxon>Talaromyces sect. Talaromyces</taxon>
    </lineage>
</organism>
<reference evidence="5" key="2">
    <citation type="submission" date="2018-05" db="EMBL/GenBank/DDBJ databases">
        <authorList>
            <person name="Lanie J.A."/>
            <person name="Ng W.-L."/>
            <person name="Kazmierczak K.M."/>
            <person name="Andrzejewski T.M."/>
            <person name="Davidsen T.M."/>
            <person name="Wayne K.J."/>
            <person name="Tettelin H."/>
            <person name="Glass J.I."/>
            <person name="Rusch D."/>
            <person name="Podicherti R."/>
            <person name="Tsui H.-C.T."/>
            <person name="Winkler M.E."/>
        </authorList>
    </citation>
    <scope>NUCLEOTIDE SEQUENCE</scope>
</reference>
<keyword evidence="2 5" id="KW-0808">Transferase</keyword>
<dbReference type="GO" id="GO:0032259">
    <property type="term" value="P:methylation"/>
    <property type="evidence" value="ECO:0007669"/>
    <property type="project" value="UniProtKB-KW"/>
</dbReference>
<gene>
    <name evidence="5" type="primary">duxK</name>
</gene>
<dbReference type="Gene3D" id="3.40.50.150">
    <property type="entry name" value="Vaccinia Virus protein VP39"/>
    <property type="match status" value="1"/>
</dbReference>
<dbReference type="AlphaFoldDB" id="A0A2U9K752"/>
<dbReference type="Pfam" id="PF00891">
    <property type="entry name" value="Methyltransf_2"/>
    <property type="match status" value="1"/>
</dbReference>
<evidence type="ECO:0000313" key="5">
    <source>
        <dbReference type="EMBL" id="AWS21683.1"/>
    </source>
</evidence>
<dbReference type="Gene3D" id="1.10.10.10">
    <property type="entry name" value="Winged helix-like DNA-binding domain superfamily/Winged helix DNA-binding domain"/>
    <property type="match status" value="1"/>
</dbReference>
<evidence type="ECO:0000256" key="3">
    <source>
        <dbReference type="ARBA" id="ARBA00022691"/>
    </source>
</evidence>
<dbReference type="SUPFAM" id="SSF53335">
    <property type="entry name" value="S-adenosyl-L-methionine-dependent methyltransferases"/>
    <property type="match status" value="1"/>
</dbReference>
<dbReference type="InterPro" id="IPR016461">
    <property type="entry name" value="COMT-like"/>
</dbReference>
<dbReference type="PROSITE" id="PS51683">
    <property type="entry name" value="SAM_OMT_II"/>
    <property type="match status" value="1"/>
</dbReference>
<dbReference type="GO" id="GO:0008171">
    <property type="term" value="F:O-methyltransferase activity"/>
    <property type="evidence" value="ECO:0007669"/>
    <property type="project" value="InterPro"/>
</dbReference>
<protein>
    <submittedName>
        <fullName evidence="5">Putative O-methyltransferase</fullName>
    </submittedName>
</protein>
<name>A0A2U9K752_9EURO</name>
<dbReference type="PANTHER" id="PTHR43712:SF12">
    <property type="entry name" value="STERIGMATOCYSTIN 8-O-METHYLTRANSFERASE"/>
    <property type="match status" value="1"/>
</dbReference>
<dbReference type="PANTHER" id="PTHR43712">
    <property type="entry name" value="PUTATIVE (AFU_ORTHOLOGUE AFUA_4G14580)-RELATED"/>
    <property type="match status" value="1"/>
</dbReference>
<dbReference type="EMBL" id="MH388783">
    <property type="protein sequence ID" value="AWS21683.1"/>
    <property type="molecule type" value="Genomic_DNA"/>
</dbReference>
<dbReference type="VEuPathDB" id="FungiDB:TSTA_083330"/>
<feature type="domain" description="O-methyltransferase C-terminal" evidence="4">
    <location>
        <begin position="230"/>
        <end position="456"/>
    </location>
</feature>
<proteinExistence type="predicted"/>
<evidence type="ECO:0000256" key="1">
    <source>
        <dbReference type="ARBA" id="ARBA00022603"/>
    </source>
</evidence>
<keyword evidence="1 5" id="KW-0489">Methyltransferase</keyword>
<dbReference type="InterPro" id="IPR001077">
    <property type="entry name" value="COMT_C"/>
</dbReference>
<evidence type="ECO:0000259" key="4">
    <source>
        <dbReference type="Pfam" id="PF00891"/>
    </source>
</evidence>
<dbReference type="SUPFAM" id="SSF46785">
    <property type="entry name" value="Winged helix' DNA-binding domain"/>
    <property type="match status" value="1"/>
</dbReference>
<evidence type="ECO:0000256" key="2">
    <source>
        <dbReference type="ARBA" id="ARBA00022679"/>
    </source>
</evidence>
<reference evidence="5" key="1">
    <citation type="journal article" date="2018" name="J. Am. Chem. Soc.">
        <title>Biosynthesis of Heptacyclic Duclauxins Requires Extensive Redox Modifications of the Phenalenone Aromatic Polyketide.</title>
        <authorList>
            <person name="Gao S.S."/>
            <person name="Zhang T."/>
            <person name="Garcia-Borras M."/>
            <person name="Hung Y.S."/>
            <person name="Billingsley J.M."/>
            <person name="Houk K.N."/>
            <person name="Hu Y."/>
            <person name="Tang Y."/>
        </authorList>
    </citation>
    <scope>NUCLEOTIDE SEQUENCE</scope>
</reference>
<accession>A0A2U9K752</accession>
<keyword evidence="3" id="KW-0949">S-adenosyl-L-methionine</keyword>
<sequence length="486" mass="55142">MQAVSISRKRFVRSERSAKRHAPCGVLFKKYPLELGTGNRVHHSRNFAYQRDTMEGMTIDQLASDILSECTLMQRYCQTTGIALPSLLAGATPDFWSTDSPQELIAARTRTLGLLERITTLLRGPHDFIHEYVASNWDQGALYVFLRTRLLEHIAVLGGEANIGNLATASGVPEDKLIRILGLLCCKNIVRQSDNGIYALTAISEDMIQDPDFRAWVEFQLFETRIASVHLADALESKPNTYTDGKSAFKQGFGVEMYEWHTSHPEEGDRFRRAMKGVSNSLDPADSLIRTWIKNRPSSNLTKVVEIGGRYGFASTTLVREKEDLSFELRCDSEEFLRRGQALVDPRSMSRISFTHLTSNFEPPPPSDANTVCAYVIRNLFWNWTDDEAVRLLQQLAQILHGSPWTHIIVTDGVSPLPGEFPPHVEISYRRRDITTMTMHNVKQRSQEEWLKLFSRVDPALKITTHFESSSHVCKGLWELRLETGE</sequence>